<dbReference type="RefSeq" id="WP_284340136.1">
    <property type="nucleotide sequence ID" value="NZ_BSNS01000009.1"/>
</dbReference>
<evidence type="ECO:0000313" key="7">
    <source>
        <dbReference type="EMBL" id="GLQ54684.1"/>
    </source>
</evidence>
<proteinExistence type="inferred from homology"/>
<sequence length="320" mass="34592">MSLLELRHLSKTYPGANGAVVQAVSDVSLTIAPGEVLGVVGESGCGKSTLGRSLLRLIEPTAGEVLFEGRDLVGLGKRDMKSVRRDLQIIFQDPFGSLNPRHTVGGIIGEPLEVHRVGTRAERRARVTELLKLVGLPEDAANRYPHEFSGGQRQRIAIARALALEPKLLVADEAVSALDVSIQSQIINLIADLQKRLNLSIMFISHDLSVIRHVSDRIAVMYLGRIVEIGPAEEIMTAPKHPYTQALLSAIPRPGAARGGRIVLEGELPDPANPPAGCAFHTRCPKVMDICHRQRPLLARPANVEPGSESEVACHLYEAA</sequence>
<dbReference type="PROSITE" id="PS50893">
    <property type="entry name" value="ABC_TRANSPORTER_2"/>
    <property type="match status" value="1"/>
</dbReference>
<dbReference type="InterPro" id="IPR017871">
    <property type="entry name" value="ABC_transporter-like_CS"/>
</dbReference>
<dbReference type="Pfam" id="PF08352">
    <property type="entry name" value="oligo_HPY"/>
    <property type="match status" value="1"/>
</dbReference>
<dbReference type="InterPro" id="IPR050319">
    <property type="entry name" value="ABC_transp_ATP-bind"/>
</dbReference>
<feature type="domain" description="ABC transporter" evidence="6">
    <location>
        <begin position="4"/>
        <end position="248"/>
    </location>
</feature>
<dbReference type="GO" id="GO:0016829">
    <property type="term" value="F:lyase activity"/>
    <property type="evidence" value="ECO:0007669"/>
    <property type="project" value="UniProtKB-KW"/>
</dbReference>
<name>A0ABQ5W3N7_9HYPH</name>
<dbReference type="GO" id="GO:0005524">
    <property type="term" value="F:ATP binding"/>
    <property type="evidence" value="ECO:0007669"/>
    <property type="project" value="UniProtKB-KW"/>
</dbReference>
<reference evidence="8" key="1">
    <citation type="journal article" date="2019" name="Int. J. Syst. Evol. Microbiol.">
        <title>The Global Catalogue of Microorganisms (GCM) 10K type strain sequencing project: providing services to taxonomists for standard genome sequencing and annotation.</title>
        <authorList>
            <consortium name="The Broad Institute Genomics Platform"/>
            <consortium name="The Broad Institute Genome Sequencing Center for Infectious Disease"/>
            <person name="Wu L."/>
            <person name="Ma J."/>
        </authorList>
    </citation>
    <scope>NUCLEOTIDE SEQUENCE [LARGE SCALE GENOMIC DNA]</scope>
    <source>
        <strain evidence="8">NBRC 112416</strain>
    </source>
</reference>
<dbReference type="InterPro" id="IPR003439">
    <property type="entry name" value="ABC_transporter-like_ATP-bd"/>
</dbReference>
<dbReference type="PANTHER" id="PTHR43776">
    <property type="entry name" value="TRANSPORT ATP-BINDING PROTEIN"/>
    <property type="match status" value="1"/>
</dbReference>
<evidence type="ECO:0000256" key="4">
    <source>
        <dbReference type="ARBA" id="ARBA00022741"/>
    </source>
</evidence>
<organism evidence="7 8">
    <name type="scientific">Devosia nitrariae</name>
    <dbReference type="NCBI Taxonomy" id="2071872"/>
    <lineage>
        <taxon>Bacteria</taxon>
        <taxon>Pseudomonadati</taxon>
        <taxon>Pseudomonadota</taxon>
        <taxon>Alphaproteobacteria</taxon>
        <taxon>Hyphomicrobiales</taxon>
        <taxon>Devosiaceae</taxon>
        <taxon>Devosia</taxon>
    </lineage>
</organism>
<accession>A0ABQ5W3N7</accession>
<dbReference type="Gene3D" id="3.40.50.300">
    <property type="entry name" value="P-loop containing nucleotide triphosphate hydrolases"/>
    <property type="match status" value="1"/>
</dbReference>
<evidence type="ECO:0000256" key="5">
    <source>
        <dbReference type="ARBA" id="ARBA00022840"/>
    </source>
</evidence>
<dbReference type="InterPro" id="IPR013563">
    <property type="entry name" value="Oligopep_ABC_C"/>
</dbReference>
<dbReference type="NCBIfam" id="TIGR01727">
    <property type="entry name" value="oligo_HPY"/>
    <property type="match status" value="1"/>
</dbReference>
<dbReference type="EMBL" id="BSNS01000009">
    <property type="protein sequence ID" value="GLQ54684.1"/>
    <property type="molecule type" value="Genomic_DNA"/>
</dbReference>
<comment type="caution">
    <text evidence="7">The sequence shown here is derived from an EMBL/GenBank/DDBJ whole genome shotgun (WGS) entry which is preliminary data.</text>
</comment>
<dbReference type="PANTHER" id="PTHR43776:SF7">
    <property type="entry name" value="D,D-DIPEPTIDE TRANSPORT ATP-BINDING PROTEIN DDPF-RELATED"/>
    <property type="match status" value="1"/>
</dbReference>
<dbReference type="SMART" id="SM00382">
    <property type="entry name" value="AAA"/>
    <property type="match status" value="1"/>
</dbReference>
<dbReference type="CDD" id="cd03257">
    <property type="entry name" value="ABC_NikE_OppD_transporters"/>
    <property type="match status" value="1"/>
</dbReference>
<keyword evidence="4" id="KW-0547">Nucleotide-binding</keyword>
<evidence type="ECO:0000256" key="2">
    <source>
        <dbReference type="ARBA" id="ARBA00005417"/>
    </source>
</evidence>
<evidence type="ECO:0000256" key="1">
    <source>
        <dbReference type="ARBA" id="ARBA00004417"/>
    </source>
</evidence>
<dbReference type="InterPro" id="IPR027417">
    <property type="entry name" value="P-loop_NTPase"/>
</dbReference>
<dbReference type="PROSITE" id="PS00211">
    <property type="entry name" value="ABC_TRANSPORTER_1"/>
    <property type="match status" value="1"/>
</dbReference>
<dbReference type="Pfam" id="PF00005">
    <property type="entry name" value="ABC_tran"/>
    <property type="match status" value="1"/>
</dbReference>
<dbReference type="SUPFAM" id="SSF52540">
    <property type="entry name" value="P-loop containing nucleoside triphosphate hydrolases"/>
    <property type="match status" value="1"/>
</dbReference>
<gene>
    <name evidence="7" type="ORF">GCM10010862_19430</name>
</gene>
<evidence type="ECO:0000256" key="3">
    <source>
        <dbReference type="ARBA" id="ARBA00022448"/>
    </source>
</evidence>
<evidence type="ECO:0000259" key="6">
    <source>
        <dbReference type="PROSITE" id="PS50893"/>
    </source>
</evidence>
<keyword evidence="8" id="KW-1185">Reference proteome</keyword>
<comment type="subcellular location">
    <subcellularLocation>
        <location evidence="1">Cell inner membrane</location>
        <topology evidence="1">Peripheral membrane protein</topology>
    </subcellularLocation>
</comment>
<dbReference type="InterPro" id="IPR003593">
    <property type="entry name" value="AAA+_ATPase"/>
</dbReference>
<comment type="similarity">
    <text evidence="2">Belongs to the ABC transporter superfamily.</text>
</comment>
<evidence type="ECO:0000313" key="8">
    <source>
        <dbReference type="Proteomes" id="UP001156691"/>
    </source>
</evidence>
<keyword evidence="7" id="KW-0456">Lyase</keyword>
<keyword evidence="3" id="KW-0813">Transport</keyword>
<protein>
    <submittedName>
        <fullName evidence="7">ABC transporter ATP-binding protein</fullName>
    </submittedName>
</protein>
<keyword evidence="5 7" id="KW-0067">ATP-binding</keyword>
<dbReference type="Proteomes" id="UP001156691">
    <property type="component" value="Unassembled WGS sequence"/>
</dbReference>